<dbReference type="SUPFAM" id="SSF53335">
    <property type="entry name" value="S-adenosyl-L-methionine-dependent methyltransferases"/>
    <property type="match status" value="1"/>
</dbReference>
<proteinExistence type="predicted"/>
<sequence>ECARKRTVEHADRIEYQVIDATDRDAMLSLGEGRFDAAVCTMAIMDMEEIEPLAEVLPRLLVPGGRFVFSIMHPCFNNPSTRMSAEHEDRDGDLRTVRTVKTARYMTPFSAKGIGIVGQPVPQIYFHRPLHVLLALFLRNGFVIDGLEETAFTDSSKARGPLSWDHYPEIPPVLLVRLRRG</sequence>
<accession>X0W445</accession>
<gene>
    <name evidence="2" type="ORF">S01H1_56551</name>
</gene>
<dbReference type="InterPro" id="IPR029063">
    <property type="entry name" value="SAM-dependent_MTases_sf"/>
</dbReference>
<feature type="non-terminal residue" evidence="2">
    <location>
        <position position="1"/>
    </location>
</feature>
<name>X0W445_9ZZZZ</name>
<feature type="domain" description="Methyltransferase type 11" evidence="1">
    <location>
        <begin position="3"/>
        <end position="69"/>
    </location>
</feature>
<evidence type="ECO:0000259" key="1">
    <source>
        <dbReference type="Pfam" id="PF08241"/>
    </source>
</evidence>
<dbReference type="AlphaFoldDB" id="X0W445"/>
<organism evidence="2">
    <name type="scientific">marine sediment metagenome</name>
    <dbReference type="NCBI Taxonomy" id="412755"/>
    <lineage>
        <taxon>unclassified sequences</taxon>
        <taxon>metagenomes</taxon>
        <taxon>ecological metagenomes</taxon>
    </lineage>
</organism>
<dbReference type="InterPro" id="IPR013216">
    <property type="entry name" value="Methyltransf_11"/>
</dbReference>
<evidence type="ECO:0000313" key="2">
    <source>
        <dbReference type="EMBL" id="GAG19398.1"/>
    </source>
</evidence>
<dbReference type="CDD" id="cd02440">
    <property type="entry name" value="AdoMet_MTases"/>
    <property type="match status" value="1"/>
</dbReference>
<dbReference type="Gene3D" id="3.40.50.150">
    <property type="entry name" value="Vaccinia Virus protein VP39"/>
    <property type="match status" value="1"/>
</dbReference>
<protein>
    <recommendedName>
        <fullName evidence="1">Methyltransferase type 11 domain-containing protein</fullName>
    </recommendedName>
</protein>
<reference evidence="2" key="1">
    <citation type="journal article" date="2014" name="Front. Microbiol.">
        <title>High frequency of phylogenetically diverse reductive dehalogenase-homologous genes in deep subseafloor sedimentary metagenomes.</title>
        <authorList>
            <person name="Kawai M."/>
            <person name="Futagami T."/>
            <person name="Toyoda A."/>
            <person name="Takaki Y."/>
            <person name="Nishi S."/>
            <person name="Hori S."/>
            <person name="Arai W."/>
            <person name="Tsubouchi T."/>
            <person name="Morono Y."/>
            <person name="Uchiyama I."/>
            <person name="Ito T."/>
            <person name="Fujiyama A."/>
            <person name="Inagaki F."/>
            <person name="Takami H."/>
        </authorList>
    </citation>
    <scope>NUCLEOTIDE SEQUENCE</scope>
    <source>
        <strain evidence="2">Expedition CK06-06</strain>
    </source>
</reference>
<dbReference type="EMBL" id="BARS01036831">
    <property type="protein sequence ID" value="GAG19398.1"/>
    <property type="molecule type" value="Genomic_DNA"/>
</dbReference>
<dbReference type="Pfam" id="PF08241">
    <property type="entry name" value="Methyltransf_11"/>
    <property type="match status" value="1"/>
</dbReference>
<dbReference type="GO" id="GO:0008757">
    <property type="term" value="F:S-adenosylmethionine-dependent methyltransferase activity"/>
    <property type="evidence" value="ECO:0007669"/>
    <property type="project" value="InterPro"/>
</dbReference>
<comment type="caution">
    <text evidence="2">The sequence shown here is derived from an EMBL/GenBank/DDBJ whole genome shotgun (WGS) entry which is preliminary data.</text>
</comment>